<accession>A0A848G0W5</accession>
<feature type="domain" description="TonB-dependent receptor plug" evidence="16">
    <location>
        <begin position="111"/>
        <end position="218"/>
    </location>
</feature>
<keyword evidence="3 11" id="KW-1134">Transmembrane beta strand</keyword>
<feature type="coiled-coil region" evidence="13">
    <location>
        <begin position="36"/>
        <end position="70"/>
    </location>
</feature>
<keyword evidence="9 11" id="KW-0472">Membrane</keyword>
<comment type="caution">
    <text evidence="17">The sequence shown here is derived from an EMBL/GenBank/DDBJ whole genome shotgun (WGS) entry which is preliminary data.</text>
</comment>
<keyword evidence="13" id="KW-0175">Coiled coil</keyword>
<evidence type="ECO:0000256" key="13">
    <source>
        <dbReference type="SAM" id="Coils"/>
    </source>
</evidence>
<evidence type="ECO:0000256" key="11">
    <source>
        <dbReference type="PROSITE-ProRule" id="PRU01360"/>
    </source>
</evidence>
<dbReference type="InterPro" id="IPR000531">
    <property type="entry name" value="Beta-barrel_TonB"/>
</dbReference>
<evidence type="ECO:0000256" key="8">
    <source>
        <dbReference type="ARBA" id="ARBA00023077"/>
    </source>
</evidence>
<dbReference type="PANTHER" id="PTHR32552">
    <property type="entry name" value="FERRICHROME IRON RECEPTOR-RELATED"/>
    <property type="match status" value="1"/>
</dbReference>
<evidence type="ECO:0000256" key="9">
    <source>
        <dbReference type="ARBA" id="ARBA00023136"/>
    </source>
</evidence>
<dbReference type="GO" id="GO:0006826">
    <property type="term" value="P:iron ion transport"/>
    <property type="evidence" value="ECO:0007669"/>
    <property type="project" value="UniProtKB-KW"/>
</dbReference>
<keyword evidence="4" id="KW-0410">Iron transport</keyword>
<keyword evidence="17" id="KW-0675">Receptor</keyword>
<evidence type="ECO:0000256" key="3">
    <source>
        <dbReference type="ARBA" id="ARBA00022452"/>
    </source>
</evidence>
<evidence type="ECO:0000256" key="5">
    <source>
        <dbReference type="ARBA" id="ARBA00022692"/>
    </source>
</evidence>
<keyword evidence="10 11" id="KW-0998">Cell outer membrane</keyword>
<comment type="subcellular location">
    <subcellularLocation>
        <location evidence="1 11">Cell outer membrane</location>
        <topology evidence="1 11">Multi-pass membrane protein</topology>
    </subcellularLocation>
</comment>
<organism evidence="17 18">
    <name type="scientific">Zoogloea dura</name>
    <dbReference type="NCBI Taxonomy" id="2728840"/>
    <lineage>
        <taxon>Bacteria</taxon>
        <taxon>Pseudomonadati</taxon>
        <taxon>Pseudomonadota</taxon>
        <taxon>Betaproteobacteria</taxon>
        <taxon>Rhodocyclales</taxon>
        <taxon>Zoogloeaceae</taxon>
        <taxon>Zoogloea</taxon>
    </lineage>
</organism>
<keyword evidence="7" id="KW-0406">Ion transport</keyword>
<evidence type="ECO:0000313" key="17">
    <source>
        <dbReference type="EMBL" id="NML24705.1"/>
    </source>
</evidence>
<evidence type="ECO:0000256" key="14">
    <source>
        <dbReference type="SAM" id="SignalP"/>
    </source>
</evidence>
<dbReference type="GO" id="GO:0009279">
    <property type="term" value="C:cell outer membrane"/>
    <property type="evidence" value="ECO:0007669"/>
    <property type="project" value="UniProtKB-SubCell"/>
</dbReference>
<keyword evidence="18" id="KW-1185">Reference proteome</keyword>
<evidence type="ECO:0000256" key="7">
    <source>
        <dbReference type="ARBA" id="ARBA00023065"/>
    </source>
</evidence>
<dbReference type="AlphaFoldDB" id="A0A848G0W5"/>
<feature type="domain" description="TonB-dependent receptor-like beta-barrel" evidence="15">
    <location>
        <begin position="350"/>
        <end position="902"/>
    </location>
</feature>
<protein>
    <submittedName>
        <fullName evidence="17">TonB-dependent receptor</fullName>
    </submittedName>
</protein>
<dbReference type="InterPro" id="IPR039426">
    <property type="entry name" value="TonB-dep_rcpt-like"/>
</dbReference>
<reference evidence="17 18" key="1">
    <citation type="submission" date="2020-04" db="EMBL/GenBank/DDBJ databases">
        <title>Zoogloea sp. G-4-1-14 isolated from soil.</title>
        <authorList>
            <person name="Dahal R.H."/>
        </authorList>
    </citation>
    <scope>NUCLEOTIDE SEQUENCE [LARGE SCALE GENOMIC DNA]</scope>
    <source>
        <strain evidence="17 18">G-4-1-14</strain>
    </source>
</reference>
<dbReference type="Proteomes" id="UP000580043">
    <property type="component" value="Unassembled WGS sequence"/>
</dbReference>
<dbReference type="Gene3D" id="2.40.170.20">
    <property type="entry name" value="TonB-dependent receptor, beta-barrel domain"/>
    <property type="match status" value="2"/>
</dbReference>
<keyword evidence="2 11" id="KW-0813">Transport</keyword>
<evidence type="ECO:0000256" key="4">
    <source>
        <dbReference type="ARBA" id="ARBA00022496"/>
    </source>
</evidence>
<keyword evidence="6" id="KW-0408">Iron</keyword>
<dbReference type="Pfam" id="PF07715">
    <property type="entry name" value="Plug"/>
    <property type="match status" value="1"/>
</dbReference>
<proteinExistence type="inferred from homology"/>
<dbReference type="Pfam" id="PF00593">
    <property type="entry name" value="TonB_dep_Rec_b-barrel"/>
    <property type="match status" value="1"/>
</dbReference>
<feature type="chain" id="PRO_5032572791" evidence="14">
    <location>
        <begin position="38"/>
        <end position="947"/>
    </location>
</feature>
<evidence type="ECO:0000259" key="16">
    <source>
        <dbReference type="Pfam" id="PF07715"/>
    </source>
</evidence>
<keyword evidence="8 12" id="KW-0798">TonB box</keyword>
<dbReference type="SUPFAM" id="SSF56935">
    <property type="entry name" value="Porins"/>
    <property type="match status" value="1"/>
</dbReference>
<evidence type="ECO:0000256" key="6">
    <source>
        <dbReference type="ARBA" id="ARBA00023004"/>
    </source>
</evidence>
<keyword evidence="5 11" id="KW-0812">Transmembrane</keyword>
<evidence type="ECO:0000256" key="1">
    <source>
        <dbReference type="ARBA" id="ARBA00004571"/>
    </source>
</evidence>
<keyword evidence="14" id="KW-0732">Signal</keyword>
<comment type="similarity">
    <text evidence="11 12">Belongs to the TonB-dependent receptor family.</text>
</comment>
<sequence>MTSIRKENKRSARPFRIRPISILVAGLALGASGAMHAQESRSAAELQADLQKANAEIQNLKRELERSRGNTPAPTATQVPAAAREEIVETAPATQTLDSVVVRSRRQLEKLHDVPVSISVVSGSELAREQASDFEAITKRLGNITFNQNNTRGSSLSVRGLGRRGFTETQDPSVGLIVDGVPYGLAQLGNFDFYDVQSVEVARGPQGTLQGKGASAGAITINSKGPSFAPSADLELTYGQRETVLLKGALGGPIVDDLLAWRGSFVVNNQRGYYTVGDDTGKELDTMYNRNRVSARTQFLLTPSADFNAKLSLDIQPRAAQLQNGLTNFTEVPLRYANGSLVDPSGTGSRSRLNRSWFANRSFNYNTFINSVVRDGRVYQNETQGQLASSNGAVAELNYNLNDTHTLTSITGFRQYSFQARNDEGTPFDISKLGGGSVFYNQTTQEVRLTGKPSKLVDYQTGLFLMRTEDEIESRSSYGADAGAWFANNAQYATLVGSAGTNVGAGRSLATDALSGLYKWGEQYVKTFSKAIYGQANLHLTDNLTVTAGLRIGTEARSTTQLNSLRNLGYGAALNPVSVRVDGSGGSTSLGGFNSVAYTTANVANGTAGNLVGSNSAAQLAQANSIAQKYYGVATYAELSAAQKAQVAAAKAVRASQIGTLVNQVRSDYKDQLHSAVLSPKYRINDDITAYASWQYGEKSGAALVVNGIPTTVKPERTNAYELGVKTFLLNKTLTLNADVFLMDIKNYQQTVVAVDDFATQDNIRNGIANPTAYTSIQGNVAKVQVSGVEVDAAYNGIPFTSFRVAASYNDARYKDFKNAGKPSELAYLSNPFIDRSGDRLGEAPFWTANLSGEYRRPVLGDKVFHASFTTAYIGKTNTDELISSYAWVPDHATTDLAIGLGHHKGSYDVTFVAKNAFNDTAHEKGWASYTPYPYPRWYGIVFSGRL</sequence>
<dbReference type="InterPro" id="IPR012910">
    <property type="entry name" value="Plug_dom"/>
</dbReference>
<dbReference type="EMBL" id="JABBGA010000002">
    <property type="protein sequence ID" value="NML24705.1"/>
    <property type="molecule type" value="Genomic_DNA"/>
</dbReference>
<dbReference type="InterPro" id="IPR036942">
    <property type="entry name" value="Beta-barrel_TonB_sf"/>
</dbReference>
<evidence type="ECO:0000259" key="15">
    <source>
        <dbReference type="Pfam" id="PF00593"/>
    </source>
</evidence>
<gene>
    <name evidence="17" type="ORF">HHL15_03040</name>
</gene>
<dbReference type="PANTHER" id="PTHR32552:SF81">
    <property type="entry name" value="TONB-DEPENDENT OUTER MEMBRANE RECEPTOR"/>
    <property type="match status" value="1"/>
</dbReference>
<evidence type="ECO:0000256" key="12">
    <source>
        <dbReference type="RuleBase" id="RU003357"/>
    </source>
</evidence>
<feature type="signal peptide" evidence="14">
    <location>
        <begin position="1"/>
        <end position="37"/>
    </location>
</feature>
<dbReference type="RefSeq" id="WP_169144356.1">
    <property type="nucleotide sequence ID" value="NZ_JABBGA010000002.1"/>
</dbReference>
<name>A0A848G0W5_9RHOO</name>
<evidence type="ECO:0000256" key="10">
    <source>
        <dbReference type="ARBA" id="ARBA00023237"/>
    </source>
</evidence>
<evidence type="ECO:0000256" key="2">
    <source>
        <dbReference type="ARBA" id="ARBA00022448"/>
    </source>
</evidence>
<dbReference type="PROSITE" id="PS52016">
    <property type="entry name" value="TONB_DEPENDENT_REC_3"/>
    <property type="match status" value="1"/>
</dbReference>
<evidence type="ECO:0000313" key="18">
    <source>
        <dbReference type="Proteomes" id="UP000580043"/>
    </source>
</evidence>